<organism evidence="3 4">
    <name type="scientific">Pontibacter qinzhouensis</name>
    <dbReference type="NCBI Taxonomy" id="2603253"/>
    <lineage>
        <taxon>Bacteria</taxon>
        <taxon>Pseudomonadati</taxon>
        <taxon>Bacteroidota</taxon>
        <taxon>Cytophagia</taxon>
        <taxon>Cytophagales</taxon>
        <taxon>Hymenobacteraceae</taxon>
        <taxon>Pontibacter</taxon>
    </lineage>
</organism>
<gene>
    <name evidence="3" type="ORF">FVR03_06935</name>
</gene>
<comment type="caution">
    <text evidence="3">The sequence shown here is derived from an EMBL/GenBank/DDBJ whole genome shotgun (WGS) entry which is preliminary data.</text>
</comment>
<dbReference type="SMART" id="SM00448">
    <property type="entry name" value="REC"/>
    <property type="match status" value="1"/>
</dbReference>
<dbReference type="OrthoDB" id="9797341at2"/>
<dbReference type="InterPro" id="IPR001789">
    <property type="entry name" value="Sig_transdc_resp-reg_receiver"/>
</dbReference>
<name>A0A5C8KD89_9BACT</name>
<dbReference type="PROSITE" id="PS50110">
    <property type="entry name" value="RESPONSE_REGULATORY"/>
    <property type="match status" value="1"/>
</dbReference>
<sequence length="139" mass="15806">MNRMPITLAVADDHTLFRKGLLEIMKSFEEVTLLYDAGTGFELLEKIEYAMPDVVLLDLEMPDIDGIATARYIISKYPQVKILLLSMYGEEQLVENLLEEGVHGYLTKASEPDELRNALQVVYQGGKYVQKQQNHPFAI</sequence>
<reference evidence="3 4" key="1">
    <citation type="submission" date="2019-08" db="EMBL/GenBank/DDBJ databases">
        <authorList>
            <person name="Shi S."/>
        </authorList>
    </citation>
    <scope>NUCLEOTIDE SEQUENCE [LARGE SCALE GENOMIC DNA]</scope>
    <source>
        <strain evidence="3 4">GY10130</strain>
    </source>
</reference>
<feature type="modified residue" description="4-aspartylphosphate" evidence="1">
    <location>
        <position position="58"/>
    </location>
</feature>
<keyword evidence="1" id="KW-0597">Phosphoprotein</keyword>
<protein>
    <submittedName>
        <fullName evidence="3">Response regulator transcription factor</fullName>
    </submittedName>
</protein>
<dbReference type="AlphaFoldDB" id="A0A5C8KD89"/>
<proteinExistence type="predicted"/>
<dbReference type="InterPro" id="IPR011006">
    <property type="entry name" value="CheY-like_superfamily"/>
</dbReference>
<dbReference type="EMBL" id="VRTY01000019">
    <property type="protein sequence ID" value="TXK49112.1"/>
    <property type="molecule type" value="Genomic_DNA"/>
</dbReference>
<dbReference type="PANTHER" id="PTHR45566:SF2">
    <property type="entry name" value="NARL SUBFAMILY"/>
    <property type="match status" value="1"/>
</dbReference>
<dbReference type="SUPFAM" id="SSF52172">
    <property type="entry name" value="CheY-like"/>
    <property type="match status" value="1"/>
</dbReference>
<accession>A0A5C8KD89</accession>
<dbReference type="RefSeq" id="WP_147921011.1">
    <property type="nucleotide sequence ID" value="NZ_VRTY01000019.1"/>
</dbReference>
<feature type="domain" description="Response regulatory" evidence="2">
    <location>
        <begin position="7"/>
        <end position="123"/>
    </location>
</feature>
<dbReference type="CDD" id="cd17535">
    <property type="entry name" value="REC_NarL-like"/>
    <property type="match status" value="1"/>
</dbReference>
<dbReference type="PANTHER" id="PTHR45566">
    <property type="entry name" value="HTH-TYPE TRANSCRIPTIONAL REGULATOR YHJB-RELATED"/>
    <property type="match status" value="1"/>
</dbReference>
<dbReference type="GO" id="GO:0000160">
    <property type="term" value="P:phosphorelay signal transduction system"/>
    <property type="evidence" value="ECO:0007669"/>
    <property type="project" value="InterPro"/>
</dbReference>
<evidence type="ECO:0000313" key="4">
    <source>
        <dbReference type="Proteomes" id="UP000321926"/>
    </source>
</evidence>
<dbReference type="Gene3D" id="3.40.50.2300">
    <property type="match status" value="1"/>
</dbReference>
<evidence type="ECO:0000256" key="1">
    <source>
        <dbReference type="PROSITE-ProRule" id="PRU00169"/>
    </source>
</evidence>
<dbReference type="InterPro" id="IPR051015">
    <property type="entry name" value="EvgA-like"/>
</dbReference>
<dbReference type="InterPro" id="IPR058245">
    <property type="entry name" value="NreC/VraR/RcsB-like_REC"/>
</dbReference>
<evidence type="ECO:0000259" key="2">
    <source>
        <dbReference type="PROSITE" id="PS50110"/>
    </source>
</evidence>
<keyword evidence="4" id="KW-1185">Reference proteome</keyword>
<dbReference type="Pfam" id="PF00072">
    <property type="entry name" value="Response_reg"/>
    <property type="match status" value="1"/>
</dbReference>
<evidence type="ECO:0000313" key="3">
    <source>
        <dbReference type="EMBL" id="TXK49112.1"/>
    </source>
</evidence>
<dbReference type="Proteomes" id="UP000321926">
    <property type="component" value="Unassembled WGS sequence"/>
</dbReference>